<evidence type="ECO:0000313" key="1">
    <source>
        <dbReference type="EMBL" id="CAD8209700.1"/>
    </source>
</evidence>
<dbReference type="Proteomes" id="UP000683925">
    <property type="component" value="Unassembled WGS sequence"/>
</dbReference>
<protein>
    <submittedName>
        <fullName evidence="1">Uncharacterized protein</fullName>
    </submittedName>
</protein>
<proteinExistence type="predicted"/>
<gene>
    <name evidence="1" type="ORF">POCTA_138.1.T1480047</name>
</gene>
<evidence type="ECO:0000313" key="2">
    <source>
        <dbReference type="Proteomes" id="UP000683925"/>
    </source>
</evidence>
<dbReference type="AlphaFoldDB" id="A0A8S1Y831"/>
<comment type="caution">
    <text evidence="1">The sequence shown here is derived from an EMBL/GenBank/DDBJ whole genome shotgun (WGS) entry which is preliminary data.</text>
</comment>
<dbReference type="EMBL" id="CAJJDP010000150">
    <property type="protein sequence ID" value="CAD8209700.1"/>
    <property type="molecule type" value="Genomic_DNA"/>
</dbReference>
<accession>A0A8S1Y831</accession>
<reference evidence="1" key="1">
    <citation type="submission" date="2021-01" db="EMBL/GenBank/DDBJ databases">
        <authorList>
            <consortium name="Genoscope - CEA"/>
            <person name="William W."/>
        </authorList>
    </citation>
    <scope>NUCLEOTIDE SEQUENCE</scope>
</reference>
<name>A0A8S1Y831_PAROT</name>
<sequence length="164" mass="19979">MQLLMMKNECVPIFQRSIEDILLSGFKRLKGNKRERQVKQIKLFKSTRRIIRLKFMIYKRNGGLKREEEMQLGFRERGVSDQELEQVNKQVDEFDYKKRLQDELLMIEKGVSKFNFLMEKINQVDAKISRSLDWQYCMNSYLNRLWDDQLELKQDIGPFYYNEF</sequence>
<keyword evidence="2" id="KW-1185">Reference proteome</keyword>
<organism evidence="1 2">
    <name type="scientific">Paramecium octaurelia</name>
    <dbReference type="NCBI Taxonomy" id="43137"/>
    <lineage>
        <taxon>Eukaryota</taxon>
        <taxon>Sar</taxon>
        <taxon>Alveolata</taxon>
        <taxon>Ciliophora</taxon>
        <taxon>Intramacronucleata</taxon>
        <taxon>Oligohymenophorea</taxon>
        <taxon>Peniculida</taxon>
        <taxon>Parameciidae</taxon>
        <taxon>Paramecium</taxon>
    </lineage>
</organism>